<evidence type="ECO:0000256" key="2">
    <source>
        <dbReference type="ARBA" id="ARBA00022692"/>
    </source>
</evidence>
<dbReference type="InterPro" id="IPR051694">
    <property type="entry name" value="Immunoregulatory_rcpt-like"/>
</dbReference>
<keyword evidence="3 6" id="KW-1133">Transmembrane helix</keyword>
<feature type="compositionally biased region" description="Polar residues" evidence="5">
    <location>
        <begin position="101"/>
        <end position="122"/>
    </location>
</feature>
<feature type="region of interest" description="Disordered" evidence="5">
    <location>
        <begin position="91"/>
        <end position="183"/>
    </location>
</feature>
<dbReference type="GO" id="GO:0071944">
    <property type="term" value="C:cell periphery"/>
    <property type="evidence" value="ECO:0007669"/>
    <property type="project" value="UniProtKB-ARBA"/>
</dbReference>
<dbReference type="AlphaFoldDB" id="A0AAD9AIA5"/>
<dbReference type="Proteomes" id="UP001243330">
    <property type="component" value="Unassembled WGS sequence"/>
</dbReference>
<keyword evidence="2 6" id="KW-0812">Transmembrane</keyword>
<dbReference type="EMBL" id="JAQOWY010000168">
    <property type="protein sequence ID" value="KAK1848563.1"/>
    <property type="molecule type" value="Genomic_DNA"/>
</dbReference>
<organism evidence="7 8">
    <name type="scientific">Colletotrichum chrysophilum</name>
    <dbReference type="NCBI Taxonomy" id="1836956"/>
    <lineage>
        <taxon>Eukaryota</taxon>
        <taxon>Fungi</taxon>
        <taxon>Dikarya</taxon>
        <taxon>Ascomycota</taxon>
        <taxon>Pezizomycotina</taxon>
        <taxon>Sordariomycetes</taxon>
        <taxon>Hypocreomycetidae</taxon>
        <taxon>Glomerellales</taxon>
        <taxon>Glomerellaceae</taxon>
        <taxon>Colletotrichum</taxon>
        <taxon>Colletotrichum gloeosporioides species complex</taxon>
    </lineage>
</organism>
<evidence type="ECO:0000313" key="7">
    <source>
        <dbReference type="EMBL" id="KAK1848563.1"/>
    </source>
</evidence>
<gene>
    <name evidence="7" type="ORF">CCHR01_08828</name>
</gene>
<dbReference type="PANTHER" id="PTHR15549">
    <property type="entry name" value="PAIRED IMMUNOGLOBULIN-LIKE TYPE 2 RECEPTOR"/>
    <property type="match status" value="1"/>
</dbReference>
<protein>
    <submittedName>
        <fullName evidence="7">C6 transcription factor</fullName>
    </submittedName>
</protein>
<evidence type="ECO:0000256" key="4">
    <source>
        <dbReference type="ARBA" id="ARBA00023136"/>
    </source>
</evidence>
<accession>A0AAD9AIA5</accession>
<name>A0AAD9AIA5_9PEZI</name>
<feature type="compositionally biased region" description="Polar residues" evidence="5">
    <location>
        <begin position="130"/>
        <end position="153"/>
    </location>
</feature>
<proteinExistence type="predicted"/>
<keyword evidence="8" id="KW-1185">Reference proteome</keyword>
<dbReference type="PANTHER" id="PTHR15549:SF26">
    <property type="entry name" value="AXIAL BUDDING PATTERN PROTEIN 2-RELATED"/>
    <property type="match status" value="1"/>
</dbReference>
<reference evidence="7" key="1">
    <citation type="submission" date="2023-01" db="EMBL/GenBank/DDBJ databases">
        <title>Colletotrichum chrysophilum M932 genome sequence.</title>
        <authorList>
            <person name="Baroncelli R."/>
        </authorList>
    </citation>
    <scope>NUCLEOTIDE SEQUENCE</scope>
    <source>
        <strain evidence="7">M932</strain>
    </source>
</reference>
<comment type="caution">
    <text evidence="7">The sequence shown here is derived from an EMBL/GenBank/DDBJ whole genome shotgun (WGS) entry which is preliminary data.</text>
</comment>
<sequence length="183" mass="18613">MSSVVSPVPTRTVTVVEYVSRPSDPTTTSASDSSPSSALASTTPEASSSASNESHSNTGAIVGGVVGGVAVIALAVCVVVWLIVRRRRGARTNEPPAPTNAPETSQPAIQPYATTSPVQQPTGPDGQAKGWNQQNAQQRPVSMSPVPQYTPVSHFSGVSGEGARHEASAVNARGTGNNAAELG</sequence>
<dbReference type="GO" id="GO:0016020">
    <property type="term" value="C:membrane"/>
    <property type="evidence" value="ECO:0007669"/>
    <property type="project" value="UniProtKB-SubCell"/>
</dbReference>
<feature type="compositionally biased region" description="Polar residues" evidence="5">
    <location>
        <begin position="174"/>
        <end position="183"/>
    </location>
</feature>
<keyword evidence="4 6" id="KW-0472">Membrane</keyword>
<evidence type="ECO:0000256" key="6">
    <source>
        <dbReference type="SAM" id="Phobius"/>
    </source>
</evidence>
<evidence type="ECO:0000256" key="1">
    <source>
        <dbReference type="ARBA" id="ARBA00004167"/>
    </source>
</evidence>
<evidence type="ECO:0000313" key="8">
    <source>
        <dbReference type="Proteomes" id="UP001243330"/>
    </source>
</evidence>
<comment type="subcellular location">
    <subcellularLocation>
        <location evidence="1">Membrane</location>
        <topology evidence="1">Single-pass membrane protein</topology>
    </subcellularLocation>
</comment>
<evidence type="ECO:0000256" key="5">
    <source>
        <dbReference type="SAM" id="MobiDB-lite"/>
    </source>
</evidence>
<feature type="transmembrane region" description="Helical" evidence="6">
    <location>
        <begin position="60"/>
        <end position="84"/>
    </location>
</feature>
<feature type="region of interest" description="Disordered" evidence="5">
    <location>
        <begin position="1"/>
        <end position="56"/>
    </location>
</feature>
<evidence type="ECO:0000256" key="3">
    <source>
        <dbReference type="ARBA" id="ARBA00022989"/>
    </source>
</evidence>